<proteinExistence type="predicted"/>
<dbReference type="AlphaFoldDB" id="A0A1D1YS24"/>
<name>A0A1D1YS24_9ARAE</name>
<feature type="non-terminal residue" evidence="2">
    <location>
        <position position="1"/>
    </location>
</feature>
<evidence type="ECO:0000313" key="2">
    <source>
        <dbReference type="EMBL" id="JAT57404.1"/>
    </source>
</evidence>
<feature type="compositionally biased region" description="Polar residues" evidence="1">
    <location>
        <begin position="47"/>
        <end position="67"/>
    </location>
</feature>
<organism evidence="2">
    <name type="scientific">Anthurium amnicola</name>
    <dbReference type="NCBI Taxonomy" id="1678845"/>
    <lineage>
        <taxon>Eukaryota</taxon>
        <taxon>Viridiplantae</taxon>
        <taxon>Streptophyta</taxon>
        <taxon>Embryophyta</taxon>
        <taxon>Tracheophyta</taxon>
        <taxon>Spermatophyta</taxon>
        <taxon>Magnoliopsida</taxon>
        <taxon>Liliopsida</taxon>
        <taxon>Araceae</taxon>
        <taxon>Pothoideae</taxon>
        <taxon>Potheae</taxon>
        <taxon>Anthurium</taxon>
    </lineage>
</organism>
<gene>
    <name evidence="2" type="ORF">g.42479</name>
</gene>
<feature type="region of interest" description="Disordered" evidence="1">
    <location>
        <begin position="1"/>
        <end position="67"/>
    </location>
</feature>
<evidence type="ECO:0000256" key="1">
    <source>
        <dbReference type="SAM" id="MobiDB-lite"/>
    </source>
</evidence>
<accession>A0A1D1YS24</accession>
<dbReference type="EMBL" id="GDJX01010532">
    <property type="protein sequence ID" value="JAT57404.1"/>
    <property type="molecule type" value="Transcribed_RNA"/>
</dbReference>
<reference evidence="2" key="1">
    <citation type="submission" date="2015-07" db="EMBL/GenBank/DDBJ databases">
        <title>Transcriptome Assembly of Anthurium amnicola.</title>
        <authorList>
            <person name="Suzuki J."/>
        </authorList>
    </citation>
    <scope>NUCLEOTIDE SEQUENCE</scope>
</reference>
<protein>
    <submittedName>
        <fullName evidence="2">Uncharacterized protein</fullName>
    </submittedName>
</protein>
<feature type="compositionally biased region" description="Low complexity" evidence="1">
    <location>
        <begin position="10"/>
        <end position="27"/>
    </location>
</feature>
<sequence length="117" mass="12747">RPSEDVALTSAHSSGLPPSSSSGAWSPPSSPPPSRPPEWLQVGEPPSSFQGNRGRSQNLPSSPQVTRQAPSQIFLVRFAPFGIGSGILSVFRSRQWPVRFLRTRRNTRCSGNTVHEQ</sequence>